<feature type="non-terminal residue" evidence="1">
    <location>
        <position position="558"/>
    </location>
</feature>
<dbReference type="EMBL" id="CAMKVN010014938">
    <property type="protein sequence ID" value="CAI2196775.1"/>
    <property type="molecule type" value="Genomic_DNA"/>
</dbReference>
<protein>
    <submittedName>
        <fullName evidence="1">3678_t:CDS:1</fullName>
    </submittedName>
</protein>
<evidence type="ECO:0000313" key="2">
    <source>
        <dbReference type="Proteomes" id="UP001153678"/>
    </source>
</evidence>
<evidence type="ECO:0000313" key="1">
    <source>
        <dbReference type="EMBL" id="CAI2196775.1"/>
    </source>
</evidence>
<sequence length="558" mass="62738">GGPSSSDNRKFISSVPDLLRSSMKKAFEQTPYKDDLGVLQHFEKHIDDCADKWKSAQHDVYYAPYTVLFQGSGTGKSRLLYQLAQNRFVLYLCLRERSSSGVPPATQLFCNYFLIEKGNAMVNAVAFFYSCVEFLDGKTIEDWNRQQHSNKFESDIITRALYLVENWKDSLSQLLNQEAVERFCTNEFAGVWSKVETRLSNTVKTKAKLVFAFDESRSLLQISPGENTQFINIRRALRCLPSGIFAIFADTISNLTNFAPSASLDPSARLFLCQNELFPPFYFMATFDLFTKTNSSSNQLLSLQELFALGRPLWGAALNNDANIKDLLKLAEQKLLGGGITVDNWIKKPTLSSALAVLSSRISLDITAESRIASELVAGFMGICVHVSEDRCRLLVFYPSEPIVAEAAASLMQHEIVFRKLLNFLLDALHTGYVEPGYRGELVARLLLMIAWDQATGSRGLLSSSMSSHLENLGYMREFVSQPIRVKDFLTSLFGQDNYNDHIQDLPQKFADGLLAFTHFIPLTYTPTQIELKSLFIRYAAVICKRNQAGVDLILPVL</sequence>
<dbReference type="AlphaFoldDB" id="A0A9W4T9I2"/>
<name>A0A9W4T9I2_9GLOM</name>
<dbReference type="Proteomes" id="UP001153678">
    <property type="component" value="Unassembled WGS sequence"/>
</dbReference>
<organism evidence="1 2">
    <name type="scientific">Funneliformis geosporum</name>
    <dbReference type="NCBI Taxonomy" id="1117311"/>
    <lineage>
        <taxon>Eukaryota</taxon>
        <taxon>Fungi</taxon>
        <taxon>Fungi incertae sedis</taxon>
        <taxon>Mucoromycota</taxon>
        <taxon>Glomeromycotina</taxon>
        <taxon>Glomeromycetes</taxon>
        <taxon>Glomerales</taxon>
        <taxon>Glomeraceae</taxon>
        <taxon>Funneliformis</taxon>
    </lineage>
</organism>
<comment type="caution">
    <text evidence="1">The sequence shown here is derived from an EMBL/GenBank/DDBJ whole genome shotgun (WGS) entry which is preliminary data.</text>
</comment>
<dbReference type="PANTHER" id="PTHR33266:SF1">
    <property type="entry name" value="F-BOX DOMAIN-CONTAINING PROTEIN"/>
    <property type="match status" value="1"/>
</dbReference>
<reference evidence="1" key="1">
    <citation type="submission" date="2022-08" db="EMBL/GenBank/DDBJ databases">
        <authorList>
            <person name="Kallberg Y."/>
            <person name="Tangrot J."/>
            <person name="Rosling A."/>
        </authorList>
    </citation>
    <scope>NUCLEOTIDE SEQUENCE</scope>
    <source>
        <strain evidence="1">Wild A</strain>
    </source>
</reference>
<dbReference type="PANTHER" id="PTHR33266">
    <property type="entry name" value="CHROMOSOME 15, WHOLE GENOME SHOTGUN SEQUENCE"/>
    <property type="match status" value="1"/>
</dbReference>
<dbReference type="OrthoDB" id="5577658at2759"/>
<feature type="non-terminal residue" evidence="1">
    <location>
        <position position="1"/>
    </location>
</feature>
<gene>
    <name evidence="1" type="ORF">FWILDA_LOCUS17747</name>
</gene>
<proteinExistence type="predicted"/>
<keyword evidence="2" id="KW-1185">Reference proteome</keyword>
<accession>A0A9W4T9I2</accession>